<dbReference type="AlphaFoldDB" id="A0A1R2AUU6"/>
<evidence type="ECO:0000313" key="2">
    <source>
        <dbReference type="Proteomes" id="UP000187209"/>
    </source>
</evidence>
<evidence type="ECO:0000313" key="1">
    <source>
        <dbReference type="EMBL" id="OMJ68293.1"/>
    </source>
</evidence>
<comment type="caution">
    <text evidence="1">The sequence shown here is derived from an EMBL/GenBank/DDBJ whole genome shotgun (WGS) entry which is preliminary data.</text>
</comment>
<gene>
    <name evidence="1" type="ORF">SteCoe_34305</name>
</gene>
<name>A0A1R2AUU6_9CILI</name>
<keyword evidence="2" id="KW-1185">Reference proteome</keyword>
<reference evidence="1 2" key="1">
    <citation type="submission" date="2016-11" db="EMBL/GenBank/DDBJ databases">
        <title>The macronuclear genome of Stentor coeruleus: a giant cell with tiny introns.</title>
        <authorList>
            <person name="Slabodnick M."/>
            <person name="Ruby J.G."/>
            <person name="Reiff S.B."/>
            <person name="Swart E.C."/>
            <person name="Gosai S."/>
            <person name="Prabakaran S."/>
            <person name="Witkowska E."/>
            <person name="Larue G.E."/>
            <person name="Fisher S."/>
            <person name="Freeman R.M."/>
            <person name="Gunawardena J."/>
            <person name="Chu W."/>
            <person name="Stover N.A."/>
            <person name="Gregory B.D."/>
            <person name="Nowacki M."/>
            <person name="Derisi J."/>
            <person name="Roy S.W."/>
            <person name="Marshall W.F."/>
            <person name="Sood P."/>
        </authorList>
    </citation>
    <scope>NUCLEOTIDE SEQUENCE [LARGE SCALE GENOMIC DNA]</scope>
    <source>
        <strain evidence="1">WM001</strain>
    </source>
</reference>
<sequence length="259" mass="30464">MTNNIDEVIKEVRIQLLRYIGFKKKADPEAEQVLYFTTHSDERKYFSHRYSLSVPKSLERSKVAFVSMNSSGLLQQIIKEINFQDTFEELIGRYISTGLVKIVNNTYEIHVSVIKRHWLDCAVSFQVFFTMLQAPLHGKEWVTFNDYLRSIEAAHQKNIVNAFLSSKHKKKLGVMMRIQKLLCIFYIVFFCIVEYEVKQMDAGGLIKVMQLGHRMQKTMDKEIIELANEFMTRANKIRKEDRVIITFQEFKNLLLNSVF</sequence>
<dbReference type="Proteomes" id="UP000187209">
    <property type="component" value="Unassembled WGS sequence"/>
</dbReference>
<protein>
    <submittedName>
        <fullName evidence="1">Uncharacterized protein</fullName>
    </submittedName>
</protein>
<accession>A0A1R2AUU6</accession>
<organism evidence="1 2">
    <name type="scientific">Stentor coeruleus</name>
    <dbReference type="NCBI Taxonomy" id="5963"/>
    <lineage>
        <taxon>Eukaryota</taxon>
        <taxon>Sar</taxon>
        <taxon>Alveolata</taxon>
        <taxon>Ciliophora</taxon>
        <taxon>Postciliodesmatophora</taxon>
        <taxon>Heterotrichea</taxon>
        <taxon>Heterotrichida</taxon>
        <taxon>Stentoridae</taxon>
        <taxon>Stentor</taxon>
    </lineage>
</organism>
<proteinExistence type="predicted"/>
<dbReference type="EMBL" id="MPUH01001354">
    <property type="protein sequence ID" value="OMJ68293.1"/>
    <property type="molecule type" value="Genomic_DNA"/>
</dbReference>